<dbReference type="Pfam" id="PF13407">
    <property type="entry name" value="Peripla_BP_4"/>
    <property type="match status" value="1"/>
</dbReference>
<evidence type="ECO:0000313" key="5">
    <source>
        <dbReference type="EMBL" id="EAQ02348.1"/>
    </source>
</evidence>
<keyword evidence="1" id="KW-0805">Transcription regulation</keyword>
<dbReference type="Proteomes" id="UP000004318">
    <property type="component" value="Unassembled WGS sequence"/>
</dbReference>
<name>A3U0Q7_PSEBH</name>
<dbReference type="InterPro" id="IPR010982">
    <property type="entry name" value="Lambda_DNA-bd_dom_sf"/>
</dbReference>
<gene>
    <name evidence="5" type="ORF">OB2597_19736</name>
</gene>
<dbReference type="SUPFAM" id="SSF53822">
    <property type="entry name" value="Periplasmic binding protein-like I"/>
    <property type="match status" value="1"/>
</dbReference>
<evidence type="ECO:0000256" key="3">
    <source>
        <dbReference type="ARBA" id="ARBA00023163"/>
    </source>
</evidence>
<protein>
    <submittedName>
        <fullName evidence="5">Transcriptional regulatory protein</fullName>
    </submittedName>
</protein>
<keyword evidence="6" id="KW-1185">Reference proteome</keyword>
<dbReference type="SUPFAM" id="SSF47413">
    <property type="entry name" value="lambda repressor-like DNA-binding domains"/>
    <property type="match status" value="1"/>
</dbReference>
<dbReference type="PANTHER" id="PTHR30146">
    <property type="entry name" value="LACI-RELATED TRANSCRIPTIONAL REPRESSOR"/>
    <property type="match status" value="1"/>
</dbReference>
<feature type="domain" description="HTH lacI-type" evidence="4">
    <location>
        <begin position="1"/>
        <end position="50"/>
    </location>
</feature>
<keyword evidence="2" id="KW-0238">DNA-binding</keyword>
<dbReference type="CDD" id="cd06307">
    <property type="entry name" value="PBP1_sugar_binding"/>
    <property type="match status" value="1"/>
</dbReference>
<dbReference type="HOGENOM" id="CLU_037628_0_0_5"/>
<dbReference type="PROSITE" id="PS50932">
    <property type="entry name" value="HTH_LACI_2"/>
    <property type="match status" value="1"/>
</dbReference>
<proteinExistence type="predicted"/>
<organism evidence="5 6">
    <name type="scientific">Pseudooceanicola batsensis (strain ATCC BAA-863 / DSM 15984 / KCTC 12145 / HTCC2597)</name>
    <name type="common">Oceanicola batsensis</name>
    <dbReference type="NCBI Taxonomy" id="252305"/>
    <lineage>
        <taxon>Bacteria</taxon>
        <taxon>Pseudomonadati</taxon>
        <taxon>Pseudomonadota</taxon>
        <taxon>Alphaproteobacteria</taxon>
        <taxon>Rhodobacterales</taxon>
        <taxon>Paracoccaceae</taxon>
        <taxon>Pseudooceanicola</taxon>
    </lineage>
</organism>
<dbReference type="PANTHER" id="PTHR30146:SF152">
    <property type="entry name" value="TRANSCRIPTIONAL REGULATORY PROTEIN"/>
    <property type="match status" value="1"/>
</dbReference>
<evidence type="ECO:0000259" key="4">
    <source>
        <dbReference type="PROSITE" id="PS50932"/>
    </source>
</evidence>
<dbReference type="EMBL" id="AAMO01000008">
    <property type="protein sequence ID" value="EAQ02348.1"/>
    <property type="molecule type" value="Genomic_DNA"/>
</dbReference>
<dbReference type="AlphaFoldDB" id="A3U0Q7"/>
<dbReference type="InterPro" id="IPR025997">
    <property type="entry name" value="SBP_2_dom"/>
</dbReference>
<evidence type="ECO:0000256" key="1">
    <source>
        <dbReference type="ARBA" id="ARBA00023015"/>
    </source>
</evidence>
<evidence type="ECO:0000256" key="2">
    <source>
        <dbReference type="ARBA" id="ARBA00023125"/>
    </source>
</evidence>
<reference evidence="5 6" key="1">
    <citation type="journal article" date="2010" name="J. Bacteriol.">
        <title>Genome sequences of Oceanicola granulosus HTCC2516(T) and Oceanicola batsensis HTCC2597(TDelta).</title>
        <authorList>
            <person name="Thrash J.C."/>
            <person name="Cho J.C."/>
            <person name="Vergin K.L."/>
            <person name="Giovannoni S.J."/>
        </authorList>
    </citation>
    <scope>NUCLEOTIDE SEQUENCE [LARGE SCALE GENOMIC DNA]</scope>
    <source>
        <strain evidence="6">ATCC BAA-863 / DSM 15984 / KCTC 12145 / HTCC2597</strain>
    </source>
</reference>
<dbReference type="GO" id="GO:0003700">
    <property type="term" value="F:DNA-binding transcription factor activity"/>
    <property type="evidence" value="ECO:0007669"/>
    <property type="project" value="TreeGrafter"/>
</dbReference>
<keyword evidence="3" id="KW-0804">Transcription</keyword>
<evidence type="ECO:0000313" key="6">
    <source>
        <dbReference type="Proteomes" id="UP000004318"/>
    </source>
</evidence>
<sequence>MAKAAGVSLATVDRVLNGRPGVRAETVEAVNAAIRRIGYERNISAANLARGRRYRLEFMLPSSGDQFLDTLVDRIEETRVAFAGEHTEVRHRRVLGNDPHQIAALLSGIGPQDADGIAIMAPETPQVRDATMRLIERGVKVVQFVSGQPGARRLDFVGVDNNAAGATAGRLMGKFCAHRPGRILVIADTMNARDNLERRQGFDAVLTRDYPGLQALPSLETHGDPGRTDRIVRAFFSNYSDIVGVYVLSSETRIALQAIDRAGHLAGRQAIAHERTSFNEQMLRAGTLDAIIAQNPGHLVRSAIRVLRSRCDGREPLASQEEIRIEILIRENLGHATG</sequence>
<dbReference type="Gene3D" id="1.10.260.40">
    <property type="entry name" value="lambda repressor-like DNA-binding domains"/>
    <property type="match status" value="1"/>
</dbReference>
<dbReference type="Gene3D" id="3.40.50.2300">
    <property type="match status" value="2"/>
</dbReference>
<dbReference type="STRING" id="252305.OB2597_19736"/>
<accession>A3U0Q7</accession>
<dbReference type="Pfam" id="PF00356">
    <property type="entry name" value="LacI"/>
    <property type="match status" value="1"/>
</dbReference>
<dbReference type="SMART" id="SM00354">
    <property type="entry name" value="HTH_LACI"/>
    <property type="match status" value="1"/>
</dbReference>
<dbReference type="InterPro" id="IPR028082">
    <property type="entry name" value="Peripla_BP_I"/>
</dbReference>
<dbReference type="GO" id="GO:0000976">
    <property type="term" value="F:transcription cis-regulatory region binding"/>
    <property type="evidence" value="ECO:0007669"/>
    <property type="project" value="TreeGrafter"/>
</dbReference>
<dbReference type="CDD" id="cd01392">
    <property type="entry name" value="HTH_LacI"/>
    <property type="match status" value="1"/>
</dbReference>
<comment type="caution">
    <text evidence="5">The sequence shown here is derived from an EMBL/GenBank/DDBJ whole genome shotgun (WGS) entry which is preliminary data.</text>
</comment>
<dbReference type="InterPro" id="IPR000843">
    <property type="entry name" value="HTH_LacI"/>
</dbReference>